<dbReference type="RefSeq" id="XP_046076703.1">
    <property type="nucleotide sequence ID" value="XM_046221631.1"/>
</dbReference>
<sequence length="374" mass="42054">MAPSTIMSRHEVDEITLTEISRARNPAIHTRASVPISLQTLSISTPRPLLYSYSKVSRQGIIQTVTNDSHCTLRSPGNVEEYFHLVSTHPMGLGTPLCRTAIIDPGYKEFLTWCLPIDESVTQEFWANLFKGSASIFPNFETDYIPQASHILYRNFMTMMAVDCRTRVKSAFRKDAARYFQLSCQQSATSAIRRIGNAILRHYNEQATEEQLKAYASLSALSIRERITNVLFGDKNMAFQLMSNWLKANIFNGIDFSLAILNEASTQERGGKRGHPTYYHSTGWESVDSPFVIPLFTVMGRYYAGAVLRSSEAYVAKIVRVLGLVWTSGEDSVDVNECYGLGLRNPRAPRHWKSGSELYFGDVYGLAPVGLFTR</sequence>
<reference evidence="1" key="1">
    <citation type="submission" date="2021-12" db="EMBL/GenBank/DDBJ databases">
        <title>Convergent genome expansion in fungi linked to evolution of root-endophyte symbiosis.</title>
        <authorList>
            <consortium name="DOE Joint Genome Institute"/>
            <person name="Ke Y.-H."/>
            <person name="Bonito G."/>
            <person name="Liao H.-L."/>
            <person name="Looney B."/>
            <person name="Rojas-Flechas A."/>
            <person name="Nash J."/>
            <person name="Hameed K."/>
            <person name="Schadt C."/>
            <person name="Martin F."/>
            <person name="Crous P.W."/>
            <person name="Miettinen O."/>
            <person name="Magnuson J.K."/>
            <person name="Labbe J."/>
            <person name="Jacobson D."/>
            <person name="Doktycz M.J."/>
            <person name="Veneault-Fourrey C."/>
            <person name="Kuo A."/>
            <person name="Mondo S."/>
            <person name="Calhoun S."/>
            <person name="Riley R."/>
            <person name="Ohm R."/>
            <person name="LaButti K."/>
            <person name="Andreopoulos B."/>
            <person name="Pangilinan J."/>
            <person name="Nolan M."/>
            <person name="Tritt A."/>
            <person name="Clum A."/>
            <person name="Lipzen A."/>
            <person name="Daum C."/>
            <person name="Barry K."/>
            <person name="Grigoriev I.V."/>
            <person name="Vilgalys R."/>
        </authorList>
    </citation>
    <scope>NUCLEOTIDE SEQUENCE</scope>
    <source>
        <strain evidence="1">PMI_201</strain>
    </source>
</reference>
<dbReference type="Proteomes" id="UP001201262">
    <property type="component" value="Unassembled WGS sequence"/>
</dbReference>
<dbReference type="AlphaFoldDB" id="A0AAD4Q558"/>
<dbReference type="GeneID" id="70251918"/>
<evidence type="ECO:0000313" key="1">
    <source>
        <dbReference type="EMBL" id="KAH8703685.1"/>
    </source>
</evidence>
<keyword evidence="2" id="KW-1185">Reference proteome</keyword>
<evidence type="ECO:0000313" key="2">
    <source>
        <dbReference type="Proteomes" id="UP001201262"/>
    </source>
</evidence>
<accession>A0AAD4Q558</accession>
<organism evidence="1 2">
    <name type="scientific">Talaromyces proteolyticus</name>
    <dbReference type="NCBI Taxonomy" id="1131652"/>
    <lineage>
        <taxon>Eukaryota</taxon>
        <taxon>Fungi</taxon>
        <taxon>Dikarya</taxon>
        <taxon>Ascomycota</taxon>
        <taxon>Pezizomycotina</taxon>
        <taxon>Eurotiomycetes</taxon>
        <taxon>Eurotiomycetidae</taxon>
        <taxon>Eurotiales</taxon>
        <taxon>Trichocomaceae</taxon>
        <taxon>Talaromyces</taxon>
        <taxon>Talaromyces sect. Bacilispori</taxon>
    </lineage>
</organism>
<protein>
    <submittedName>
        <fullName evidence="1">Uncharacterized protein</fullName>
    </submittedName>
</protein>
<comment type="caution">
    <text evidence="1">The sequence shown here is derived from an EMBL/GenBank/DDBJ whole genome shotgun (WGS) entry which is preliminary data.</text>
</comment>
<dbReference type="EMBL" id="JAJTJA010000002">
    <property type="protein sequence ID" value="KAH8703685.1"/>
    <property type="molecule type" value="Genomic_DNA"/>
</dbReference>
<gene>
    <name evidence="1" type="ORF">BGW36DRAFT_444119</name>
</gene>
<proteinExistence type="predicted"/>
<name>A0AAD4Q558_9EURO</name>